<protein>
    <recommendedName>
        <fullName evidence="3">Prophage protein</fullName>
    </recommendedName>
</protein>
<dbReference type="AlphaFoldDB" id="A0A716N5H5"/>
<reference evidence="2" key="1">
    <citation type="journal article" date="2018" name="Genome Biol.">
        <title>SKESA: strategic k-mer extension for scrupulous assemblies.</title>
        <authorList>
            <person name="Souvorov A."/>
            <person name="Agarwala R."/>
            <person name="Lipman D.J."/>
        </authorList>
    </citation>
    <scope>NUCLEOTIDE SEQUENCE</scope>
    <source>
        <strain evidence="2">CT18</strain>
    </source>
</reference>
<evidence type="ECO:0000313" key="1">
    <source>
        <dbReference type="EMBL" id="HAD4422257.1"/>
    </source>
</evidence>
<evidence type="ECO:0008006" key="3">
    <source>
        <dbReference type="Google" id="ProtNLM"/>
    </source>
</evidence>
<comment type="caution">
    <text evidence="2">The sequence shown here is derived from an EMBL/GenBank/DDBJ whole genome shotgun (WGS) entry which is preliminary data.</text>
</comment>
<organism evidence="2">
    <name type="scientific">Salmonella enterica subsp. enterica serovar Typhi str. CT18</name>
    <dbReference type="NCBI Taxonomy" id="220341"/>
    <lineage>
        <taxon>Bacteria</taxon>
        <taxon>Pseudomonadati</taxon>
        <taxon>Pseudomonadota</taxon>
        <taxon>Gammaproteobacteria</taxon>
        <taxon>Enterobacterales</taxon>
        <taxon>Enterobacteriaceae</taxon>
        <taxon>Salmonella</taxon>
    </lineage>
</organism>
<dbReference type="EMBL" id="DAAPDB010000025">
    <property type="protein sequence ID" value="HAD5466487.1"/>
    <property type="molecule type" value="Genomic_DNA"/>
</dbReference>
<evidence type="ECO:0000313" key="2">
    <source>
        <dbReference type="EMBL" id="HAD5466487.1"/>
    </source>
</evidence>
<reference evidence="2" key="2">
    <citation type="submission" date="2019-01" db="EMBL/GenBank/DDBJ databases">
        <authorList>
            <consortium name="NCBI Pathogen Detection Project"/>
        </authorList>
    </citation>
    <scope>NUCLEOTIDE SEQUENCE</scope>
    <source>
        <strain evidence="2">CT18</strain>
    </source>
</reference>
<name>A0A716N5H5_SALTI</name>
<accession>A0A716N5H5</accession>
<sequence length="90" mass="10108">MSGGGAVSESKCQVNGNKIEPCAALAKFLEHDAEYTMRKGLLIYKIWNESLTRCPDLVMLRSGEYSKSPVRVSFCPFCGESLKTWENRNE</sequence>
<dbReference type="EMBL" id="DAAOXS010000022">
    <property type="protein sequence ID" value="HAD4422257.1"/>
    <property type="molecule type" value="Genomic_DNA"/>
</dbReference>
<proteinExistence type="predicted"/>
<gene>
    <name evidence="1" type="ORF">G1T91_18575</name>
    <name evidence="2" type="ORF">G1U91_19840</name>
</gene>